<dbReference type="InterPro" id="IPR032687">
    <property type="entry name" value="AraC-type_N"/>
</dbReference>
<dbReference type="PANTHER" id="PTHR47894">
    <property type="entry name" value="HTH-TYPE TRANSCRIPTIONAL REGULATOR GADX"/>
    <property type="match status" value="1"/>
</dbReference>
<evidence type="ECO:0000256" key="1">
    <source>
        <dbReference type="ARBA" id="ARBA00023015"/>
    </source>
</evidence>
<protein>
    <submittedName>
        <fullName evidence="5">HTH-type transcriptional regulator GadX</fullName>
    </submittedName>
</protein>
<dbReference type="GO" id="GO:0005829">
    <property type="term" value="C:cytosol"/>
    <property type="evidence" value="ECO:0007669"/>
    <property type="project" value="TreeGrafter"/>
</dbReference>
<dbReference type="EMBL" id="MLJW01000636">
    <property type="protein sequence ID" value="OIQ84216.1"/>
    <property type="molecule type" value="Genomic_DNA"/>
</dbReference>
<keyword evidence="1" id="KW-0805">Transcription regulation</keyword>
<dbReference type="Gene3D" id="1.10.10.60">
    <property type="entry name" value="Homeodomain-like"/>
    <property type="match status" value="1"/>
</dbReference>
<dbReference type="GO" id="GO:0003700">
    <property type="term" value="F:DNA-binding transcription factor activity"/>
    <property type="evidence" value="ECO:0007669"/>
    <property type="project" value="InterPro"/>
</dbReference>
<dbReference type="AlphaFoldDB" id="A0A1J5QL98"/>
<name>A0A1J5QL98_9ZZZZ</name>
<dbReference type="SUPFAM" id="SSF46689">
    <property type="entry name" value="Homeodomain-like"/>
    <property type="match status" value="1"/>
</dbReference>
<evidence type="ECO:0000256" key="2">
    <source>
        <dbReference type="ARBA" id="ARBA00023125"/>
    </source>
</evidence>
<dbReference type="Pfam" id="PF12833">
    <property type="entry name" value="HTH_18"/>
    <property type="match status" value="1"/>
</dbReference>
<gene>
    <name evidence="5" type="primary">gadX</name>
    <name evidence="5" type="ORF">GALL_339720</name>
</gene>
<comment type="caution">
    <text evidence="5">The sequence shown here is derived from an EMBL/GenBank/DDBJ whole genome shotgun (WGS) entry which is preliminary data.</text>
</comment>
<dbReference type="InterPro" id="IPR018060">
    <property type="entry name" value="HTH_AraC"/>
</dbReference>
<dbReference type="GO" id="GO:0000976">
    <property type="term" value="F:transcription cis-regulatory region binding"/>
    <property type="evidence" value="ECO:0007669"/>
    <property type="project" value="TreeGrafter"/>
</dbReference>
<dbReference type="Pfam" id="PF12625">
    <property type="entry name" value="Arabinose_bd"/>
    <property type="match status" value="1"/>
</dbReference>
<evidence type="ECO:0000256" key="3">
    <source>
        <dbReference type="ARBA" id="ARBA00023163"/>
    </source>
</evidence>
<dbReference type="SMART" id="SM00342">
    <property type="entry name" value="HTH_ARAC"/>
    <property type="match status" value="1"/>
</dbReference>
<accession>A0A1J5QL98</accession>
<dbReference type="PANTHER" id="PTHR47894:SF1">
    <property type="entry name" value="HTH-TYPE TRANSCRIPTIONAL REGULATOR VQSM"/>
    <property type="match status" value="1"/>
</dbReference>
<keyword evidence="2" id="KW-0238">DNA-binding</keyword>
<organism evidence="5">
    <name type="scientific">mine drainage metagenome</name>
    <dbReference type="NCBI Taxonomy" id="410659"/>
    <lineage>
        <taxon>unclassified sequences</taxon>
        <taxon>metagenomes</taxon>
        <taxon>ecological metagenomes</taxon>
    </lineage>
</organism>
<evidence type="ECO:0000313" key="5">
    <source>
        <dbReference type="EMBL" id="OIQ84216.1"/>
    </source>
</evidence>
<dbReference type="InterPro" id="IPR009057">
    <property type="entry name" value="Homeodomain-like_sf"/>
</dbReference>
<dbReference type="PROSITE" id="PS01124">
    <property type="entry name" value="HTH_ARAC_FAMILY_2"/>
    <property type="match status" value="1"/>
</dbReference>
<reference evidence="5" key="1">
    <citation type="submission" date="2016-10" db="EMBL/GenBank/DDBJ databases">
        <title>Sequence of Gallionella enrichment culture.</title>
        <authorList>
            <person name="Poehlein A."/>
            <person name="Muehling M."/>
            <person name="Daniel R."/>
        </authorList>
    </citation>
    <scope>NUCLEOTIDE SEQUENCE</scope>
</reference>
<evidence type="ECO:0000259" key="4">
    <source>
        <dbReference type="PROSITE" id="PS01124"/>
    </source>
</evidence>
<feature type="domain" description="HTH araC/xylS-type" evidence="4">
    <location>
        <begin position="236"/>
        <end position="335"/>
    </location>
</feature>
<keyword evidence="3" id="KW-0804">Transcription</keyword>
<proteinExistence type="predicted"/>
<sequence length="340" mass="37736">MTDTVDKDTVSIYFVGAATARLPAAARRRVLRAAGVPEQLLGNAQARVPAAAFAALWREVAAELDDEFFGLDRRRMKVGSFALLCHALLDCDGVEHALRRALRGMRLYLDDVGGELRVSGEHAELSVDNRIARGADRRFADETFLTLMHGLLCWLAGARVAVDAVTFAGARPPHAREYTRMFGGTLSFAAPCASLRFSSAALARPLRQDRDALRRFLDAAPQSVFLKYRNDDSWTLRLRRRLRGAIDQPRWPGLQQLAAELGASPTTLRRRLDAEGNSFQDIKDQLRNDLAIELLCQTSLSVDAIGARLGFHDASAFHRAFRRWNGLQPGEYRQRASPPA</sequence>